<dbReference type="OrthoDB" id="9779968at2"/>
<dbReference type="PANTHER" id="PTHR43737">
    <property type="entry name" value="BLL7424 PROTEIN"/>
    <property type="match status" value="1"/>
</dbReference>
<dbReference type="KEGG" id="rgu:A4W93_25285"/>
<evidence type="ECO:0000313" key="1">
    <source>
        <dbReference type="EMBL" id="ARN22958.1"/>
    </source>
</evidence>
<dbReference type="AlphaFoldDB" id="A0A1W6LFH9"/>
<dbReference type="InterPro" id="IPR006311">
    <property type="entry name" value="TAT_signal"/>
</dbReference>
<dbReference type="STRING" id="946333.A4W93_25285"/>
<dbReference type="PROSITE" id="PS51318">
    <property type="entry name" value="TAT"/>
    <property type="match status" value="1"/>
</dbReference>
<protein>
    <submittedName>
        <fullName evidence="1">Uncharacterized protein</fullName>
    </submittedName>
</protein>
<reference evidence="1 2" key="1">
    <citation type="submission" date="2016-04" db="EMBL/GenBank/DDBJ databases">
        <title>Complete genome sequence of natural rubber-degrading, novel Gram-negative bacterium, Rhizobacter gummiphilus strain NS21.</title>
        <authorList>
            <person name="Tabata M."/>
            <person name="Kasai D."/>
            <person name="Fukuda M."/>
        </authorList>
    </citation>
    <scope>NUCLEOTIDE SEQUENCE [LARGE SCALE GENOMIC DNA]</scope>
    <source>
        <strain evidence="1 2">NS21</strain>
    </source>
</reference>
<dbReference type="PANTHER" id="PTHR43737:SF1">
    <property type="entry name" value="DUF1501 DOMAIN-CONTAINING PROTEIN"/>
    <property type="match status" value="1"/>
</dbReference>
<proteinExistence type="predicted"/>
<gene>
    <name evidence="1" type="ORF">A4W93_25285</name>
</gene>
<dbReference type="Pfam" id="PF07394">
    <property type="entry name" value="DUF1501"/>
    <property type="match status" value="1"/>
</dbReference>
<sequence length="476" mass="50701">MKKKHLHCADAYPRATSDLMPHLPDPARRSLLKMMGATGAMGAASHLLAPLTALAQTTTGSDYKAIVCLFMYGGNDANNMVVPRDATEYALYRTGRTNLALQQNSLLPLTTTPVAEGATDPSRYGLHPAMAGLANLYTQQKMAVVANIGPLIAPTTKAQWNARSVPLPQGLFSHSDQQDAWQSAIYDTMGKTGWGGRMMERLIAEGSVNRGYACISMAGGNLWETGDSSLLAYKMSSSGNFGFDFYKAGNTTDPLTLAIQQTLADQRSHLFHQAWLSTMGRSIDMQQVLTAALKSSTVGTTFPNSDLGRQLNTVAKLISARSSLGLKRQVFFVSIGGFDTHGDDQMQQQNRLFGEISQAVSAFYQSTVDMGIADGVTLFSASDFGRTFASNGQGSDHGWGSHQFVVGGAVKGGQVLGAVPNQTLNGPDDTGAGRWIPTLSSDQMSAALARWFGADTSVIGTVLPHASAFNALDLLA</sequence>
<keyword evidence="2" id="KW-1185">Reference proteome</keyword>
<evidence type="ECO:0000313" key="2">
    <source>
        <dbReference type="Proteomes" id="UP000193427"/>
    </source>
</evidence>
<dbReference type="Proteomes" id="UP000193427">
    <property type="component" value="Chromosome"/>
</dbReference>
<dbReference type="EMBL" id="CP015118">
    <property type="protein sequence ID" value="ARN22958.1"/>
    <property type="molecule type" value="Genomic_DNA"/>
</dbReference>
<accession>A0A1W6LFH9</accession>
<dbReference type="RefSeq" id="WP_085753271.1">
    <property type="nucleotide sequence ID" value="NZ_BSPR01000015.1"/>
</dbReference>
<organism evidence="1 2">
    <name type="scientific">Piscinibacter gummiphilus</name>
    <dbReference type="NCBI Taxonomy" id="946333"/>
    <lineage>
        <taxon>Bacteria</taxon>
        <taxon>Pseudomonadati</taxon>
        <taxon>Pseudomonadota</taxon>
        <taxon>Betaproteobacteria</taxon>
        <taxon>Burkholderiales</taxon>
        <taxon>Sphaerotilaceae</taxon>
        <taxon>Piscinibacter</taxon>
    </lineage>
</organism>
<dbReference type="InterPro" id="IPR010869">
    <property type="entry name" value="DUF1501"/>
</dbReference>
<name>A0A1W6LFH9_9BURK</name>